<evidence type="ECO:0000313" key="1">
    <source>
        <dbReference type="EMBL" id="PHK06769.1"/>
    </source>
</evidence>
<dbReference type="AlphaFoldDB" id="A0A9Q6EN29"/>
<sequence length="76" mass="8371">MIAVVTTNNSESTFLQVIHAGQKLVDSNNEVISSLLEFVSSEYAESSDVRDAINTIINANNEYCKQIILAMQQGYS</sequence>
<reference evidence="1 2" key="1">
    <citation type="submission" date="2015-02" db="EMBL/GenBank/DDBJ databases">
        <title>Nostoc linckia genome annotation.</title>
        <authorList>
            <person name="Zhou Z."/>
        </authorList>
    </citation>
    <scope>NUCLEOTIDE SEQUENCE [LARGE SCALE GENOMIC DNA]</scope>
    <source>
        <strain evidence="2">z8</strain>
    </source>
</reference>
<proteinExistence type="predicted"/>
<accession>A0A9Q6EN29</accession>
<dbReference type="EMBL" id="LAHD01000005">
    <property type="protein sequence ID" value="PHK06769.1"/>
    <property type="molecule type" value="Genomic_DNA"/>
</dbReference>
<protein>
    <submittedName>
        <fullName evidence="1">Uncharacterized protein</fullName>
    </submittedName>
</protein>
<organism evidence="1 2">
    <name type="scientific">Nostoc linckia z8</name>
    <dbReference type="NCBI Taxonomy" id="1628746"/>
    <lineage>
        <taxon>Bacteria</taxon>
        <taxon>Bacillati</taxon>
        <taxon>Cyanobacteriota</taxon>
        <taxon>Cyanophyceae</taxon>
        <taxon>Nostocales</taxon>
        <taxon>Nostocaceae</taxon>
        <taxon>Nostoc</taxon>
    </lineage>
</organism>
<comment type="caution">
    <text evidence="1">The sequence shown here is derived from an EMBL/GenBank/DDBJ whole genome shotgun (WGS) entry which is preliminary data.</text>
</comment>
<dbReference type="Proteomes" id="UP000222310">
    <property type="component" value="Unassembled WGS sequence"/>
</dbReference>
<evidence type="ECO:0000313" key="2">
    <source>
        <dbReference type="Proteomes" id="UP000222310"/>
    </source>
</evidence>
<dbReference type="RefSeq" id="WP_099066555.1">
    <property type="nucleotide sequence ID" value="NZ_LAHD01000005.1"/>
</dbReference>
<dbReference type="GeneID" id="57094329"/>
<name>A0A9Q6EN29_NOSLI</name>
<gene>
    <name evidence="1" type="ORF">VF08_03285</name>
</gene>